<dbReference type="CDD" id="cd06422">
    <property type="entry name" value="NTP_transferase_like_1"/>
    <property type="match status" value="1"/>
</dbReference>
<evidence type="ECO:0000256" key="2">
    <source>
        <dbReference type="ARBA" id="ARBA00022695"/>
    </source>
</evidence>
<feature type="domain" description="MobA-like NTP transferase" evidence="4">
    <location>
        <begin position="6"/>
        <end position="125"/>
    </location>
</feature>
<sequence>MTPIMLFAAGLGTRMGPLTADRPKPMVEVAGKPLIDHALALTDDQPLHPPVINLHYKSNILRDYLANRSVVFSDETDLLRDTGGGLRHALPLLGSSPVVTLNTDAIWKGPNPISQLLNAWRDDMEGLLMLIPTPQVLGHKGAGDFTIDETGHLSRHPDHIYSGLQMIRTDGLAEISDDVFSLNRLWDNAIQRGKLHGITYTGQWCDVGQPDSIPLAESLIDETTNV</sequence>
<evidence type="ECO:0000259" key="4">
    <source>
        <dbReference type="Pfam" id="PF12804"/>
    </source>
</evidence>
<protein>
    <submittedName>
        <fullName evidence="5">MurNAc alpha-1-phosphate uridylyltransferase</fullName>
        <ecNumber evidence="5">2.7.7.-</ecNumber>
    </submittedName>
</protein>
<evidence type="ECO:0000313" key="6">
    <source>
        <dbReference type="Proteomes" id="UP000535415"/>
    </source>
</evidence>
<accession>A0A7W9BIY0</accession>
<evidence type="ECO:0000313" key="5">
    <source>
        <dbReference type="EMBL" id="MBB5721295.1"/>
    </source>
</evidence>
<dbReference type="PANTHER" id="PTHR43584:SF8">
    <property type="entry name" value="N-ACETYLMURAMATE ALPHA-1-PHOSPHATE URIDYLYLTRANSFERASE"/>
    <property type="match status" value="1"/>
</dbReference>
<name>A0A7W9BIY0_9RHOB</name>
<dbReference type="EMBL" id="JACIJM010000002">
    <property type="protein sequence ID" value="MBB5721295.1"/>
    <property type="molecule type" value="Genomic_DNA"/>
</dbReference>
<evidence type="ECO:0000256" key="3">
    <source>
        <dbReference type="ARBA" id="ARBA00022842"/>
    </source>
</evidence>
<dbReference type="AlphaFoldDB" id="A0A7W9BIY0"/>
<dbReference type="InterPro" id="IPR029044">
    <property type="entry name" value="Nucleotide-diphossugar_trans"/>
</dbReference>
<evidence type="ECO:0000256" key="1">
    <source>
        <dbReference type="ARBA" id="ARBA00022679"/>
    </source>
</evidence>
<keyword evidence="3" id="KW-0460">Magnesium</keyword>
<dbReference type="RefSeq" id="WP_183526191.1">
    <property type="nucleotide sequence ID" value="NZ_JACIJM010000002.1"/>
</dbReference>
<proteinExistence type="predicted"/>
<keyword evidence="6" id="KW-1185">Reference proteome</keyword>
<dbReference type="GO" id="GO:0016779">
    <property type="term" value="F:nucleotidyltransferase activity"/>
    <property type="evidence" value="ECO:0007669"/>
    <property type="project" value="UniProtKB-KW"/>
</dbReference>
<comment type="caution">
    <text evidence="5">The sequence shown here is derived from an EMBL/GenBank/DDBJ whole genome shotgun (WGS) entry which is preliminary data.</text>
</comment>
<dbReference type="Gene3D" id="3.90.550.10">
    <property type="entry name" value="Spore Coat Polysaccharide Biosynthesis Protein SpsA, Chain A"/>
    <property type="match status" value="1"/>
</dbReference>
<dbReference type="SUPFAM" id="SSF53448">
    <property type="entry name" value="Nucleotide-diphospho-sugar transferases"/>
    <property type="match status" value="1"/>
</dbReference>
<dbReference type="EC" id="2.7.7.-" evidence="5"/>
<dbReference type="Pfam" id="PF12804">
    <property type="entry name" value="NTP_transf_3"/>
    <property type="match status" value="1"/>
</dbReference>
<keyword evidence="1 5" id="KW-0808">Transferase</keyword>
<dbReference type="Proteomes" id="UP000535415">
    <property type="component" value="Unassembled WGS sequence"/>
</dbReference>
<keyword evidence="2 5" id="KW-0548">Nucleotidyltransferase</keyword>
<gene>
    <name evidence="5" type="ORF">FHS72_000902</name>
</gene>
<dbReference type="PANTHER" id="PTHR43584">
    <property type="entry name" value="NUCLEOTIDYL TRANSFERASE"/>
    <property type="match status" value="1"/>
</dbReference>
<dbReference type="InterPro" id="IPR050065">
    <property type="entry name" value="GlmU-like"/>
</dbReference>
<dbReference type="InterPro" id="IPR025877">
    <property type="entry name" value="MobA-like_NTP_Trfase"/>
</dbReference>
<organism evidence="5 6">
    <name type="scientific">Yoonia ponticola</name>
    <dbReference type="NCBI Taxonomy" id="1524255"/>
    <lineage>
        <taxon>Bacteria</taxon>
        <taxon>Pseudomonadati</taxon>
        <taxon>Pseudomonadota</taxon>
        <taxon>Alphaproteobacteria</taxon>
        <taxon>Rhodobacterales</taxon>
        <taxon>Paracoccaceae</taxon>
        <taxon>Yoonia</taxon>
    </lineage>
</organism>
<reference evidence="5 6" key="1">
    <citation type="submission" date="2020-08" db="EMBL/GenBank/DDBJ databases">
        <title>Genomic Encyclopedia of Type Strains, Phase IV (KMG-IV): sequencing the most valuable type-strain genomes for metagenomic binning, comparative biology and taxonomic classification.</title>
        <authorList>
            <person name="Goeker M."/>
        </authorList>
    </citation>
    <scope>NUCLEOTIDE SEQUENCE [LARGE SCALE GENOMIC DNA]</scope>
    <source>
        <strain evidence="5 6">DSM 101064</strain>
    </source>
</reference>